<dbReference type="Proteomes" id="UP001295423">
    <property type="component" value="Unassembled WGS sequence"/>
</dbReference>
<dbReference type="AlphaFoldDB" id="A0AAD2JGP8"/>
<keyword evidence="2" id="KW-0677">Repeat</keyword>
<dbReference type="SUPFAM" id="SSF52058">
    <property type="entry name" value="L domain-like"/>
    <property type="match status" value="1"/>
</dbReference>
<evidence type="ECO:0000256" key="1">
    <source>
        <dbReference type="ARBA" id="ARBA00022729"/>
    </source>
</evidence>
<dbReference type="Pfam" id="PF00560">
    <property type="entry name" value="LRR_1"/>
    <property type="match status" value="2"/>
</dbReference>
<proteinExistence type="predicted"/>
<feature type="region of interest" description="Disordered" evidence="3">
    <location>
        <begin position="96"/>
        <end position="205"/>
    </location>
</feature>
<evidence type="ECO:0000313" key="6">
    <source>
        <dbReference type="Proteomes" id="UP001295423"/>
    </source>
</evidence>
<accession>A0AAD2JGP8</accession>
<evidence type="ECO:0000256" key="2">
    <source>
        <dbReference type="ARBA" id="ARBA00022737"/>
    </source>
</evidence>
<dbReference type="EMBL" id="CAKOGP040001758">
    <property type="protein sequence ID" value="CAJ1948897.1"/>
    <property type="molecule type" value="Genomic_DNA"/>
</dbReference>
<evidence type="ECO:0008006" key="7">
    <source>
        <dbReference type="Google" id="ProtNLM"/>
    </source>
</evidence>
<gene>
    <name evidence="5" type="ORF">CYCCA115_LOCUS11824</name>
</gene>
<evidence type="ECO:0000256" key="3">
    <source>
        <dbReference type="SAM" id="MobiDB-lite"/>
    </source>
</evidence>
<evidence type="ECO:0000256" key="4">
    <source>
        <dbReference type="SAM" id="Phobius"/>
    </source>
</evidence>
<dbReference type="InterPro" id="IPR032675">
    <property type="entry name" value="LRR_dom_sf"/>
</dbReference>
<reference evidence="5" key="1">
    <citation type="submission" date="2023-08" db="EMBL/GenBank/DDBJ databases">
        <authorList>
            <person name="Audoor S."/>
            <person name="Bilcke G."/>
        </authorList>
    </citation>
    <scope>NUCLEOTIDE SEQUENCE</scope>
</reference>
<evidence type="ECO:0000313" key="5">
    <source>
        <dbReference type="EMBL" id="CAJ1948897.1"/>
    </source>
</evidence>
<dbReference type="Gene3D" id="3.80.10.10">
    <property type="entry name" value="Ribonuclease Inhibitor"/>
    <property type="match status" value="1"/>
</dbReference>
<keyword evidence="1" id="KW-0732">Signal</keyword>
<dbReference type="InterPro" id="IPR001611">
    <property type="entry name" value="Leu-rich_rpt"/>
</dbReference>
<dbReference type="PANTHER" id="PTHR48060:SF21">
    <property type="entry name" value="L DOMAIN-LIKE PROTEIN"/>
    <property type="match status" value="1"/>
</dbReference>
<comment type="caution">
    <text evidence="5">The sequence shown here is derived from an EMBL/GenBank/DDBJ whole genome shotgun (WGS) entry which is preliminary data.</text>
</comment>
<feature type="compositionally biased region" description="Low complexity" evidence="3">
    <location>
        <begin position="168"/>
        <end position="179"/>
    </location>
</feature>
<organism evidence="5 6">
    <name type="scientific">Cylindrotheca closterium</name>
    <dbReference type="NCBI Taxonomy" id="2856"/>
    <lineage>
        <taxon>Eukaryota</taxon>
        <taxon>Sar</taxon>
        <taxon>Stramenopiles</taxon>
        <taxon>Ochrophyta</taxon>
        <taxon>Bacillariophyta</taxon>
        <taxon>Bacillariophyceae</taxon>
        <taxon>Bacillariophycidae</taxon>
        <taxon>Bacillariales</taxon>
        <taxon>Bacillariaceae</taxon>
        <taxon>Cylindrotheca</taxon>
    </lineage>
</organism>
<dbReference type="FunFam" id="3.80.10.10:FF:000383">
    <property type="entry name" value="Leucine-rich repeat receptor protein kinase EMS1"/>
    <property type="match status" value="1"/>
</dbReference>
<feature type="compositionally biased region" description="Pro residues" evidence="3">
    <location>
        <begin position="97"/>
        <end position="109"/>
    </location>
</feature>
<feature type="compositionally biased region" description="Polar residues" evidence="3">
    <location>
        <begin position="180"/>
        <end position="191"/>
    </location>
</feature>
<feature type="transmembrane region" description="Helical" evidence="4">
    <location>
        <begin position="61"/>
        <end position="80"/>
    </location>
</feature>
<keyword evidence="4" id="KW-0472">Membrane</keyword>
<feature type="region of interest" description="Disordered" evidence="3">
    <location>
        <begin position="1"/>
        <end position="39"/>
    </location>
</feature>
<dbReference type="PANTHER" id="PTHR48060">
    <property type="entry name" value="DNA DAMAGE-REPAIR/TOLERATION PROTEIN DRT100"/>
    <property type="match status" value="1"/>
</dbReference>
<keyword evidence="6" id="KW-1185">Reference proteome</keyword>
<feature type="compositionally biased region" description="Gly residues" evidence="3">
    <location>
        <begin position="122"/>
        <end position="133"/>
    </location>
</feature>
<dbReference type="InterPro" id="IPR053211">
    <property type="entry name" value="DNA_repair-toleration"/>
</dbReference>
<keyword evidence="4" id="KW-0812">Transmembrane</keyword>
<protein>
    <recommendedName>
        <fullName evidence="7">L domain-like protein</fullName>
    </recommendedName>
</protein>
<name>A0AAD2JGP8_9STRA</name>
<sequence length="614" mass="66842">MTEASDEFQGKEISLAQHTYNISPKKKGQKRPHFPEDDEEANYAFSSRRMTNKEGKGMTKWYCFCAFIWLAVIGMAAYLVPTYLLNTSKESNLAPLAPAPSSPPSPTRSPAPIVTRKPVAGSPGGLGGGGGGGDGDDDITTDPPQMTPAPSNGVPATKTPTRLPTPFPSSVTVTTPTPTANNGIPTASPTNLPVAEPSAQPSFSPDPIRDYILTIAFEGGDEFQDPESYQSKALSWLMTQQVPSNPHIDVSARQGSRLVNLSLEQEAKQLYALACWYYNTNGVANLATDEFWLPNLPAGTTQLPGWFDEDGWLSSASTVCSEWFGIGCNQDGLVEAIVMNDNLLSGKIPNEIGLLKDSLRYMDVRENYLANIGYGEYNFFNYLTNVQILKLGFNYLSYDGIPPQLGAMTSLVDLDVSYMLWYGELKPGVFQPLQNLEFLAMGGNEYNSALPNDLVQLPNLKFLYAEFTNIKGNLDFIGDLTGMEEIWIDQNAITGTIPTTIENLVSMESLSFTLCQISGTIPSTVGNLQMLRQAWMSNNDLTGLIPQEFANLGNLERLHLQGNNLNGAMPSAICEERFPFGRLTYLQADCDGLGNVDCGQGDCCTCCGPDCPDF</sequence>
<keyword evidence="4" id="KW-1133">Transmembrane helix</keyword>